<dbReference type="Proteomes" id="UP000526734">
    <property type="component" value="Unassembled WGS sequence"/>
</dbReference>
<dbReference type="Pfam" id="PF14518">
    <property type="entry name" value="Haem_oxygenas_2"/>
    <property type="match status" value="1"/>
</dbReference>
<dbReference type="InterPro" id="IPR016084">
    <property type="entry name" value="Haem_Oase-like_multi-hlx"/>
</dbReference>
<comment type="caution">
    <text evidence="2">The sequence shown here is derived from an EMBL/GenBank/DDBJ whole genome shotgun (WGS) entry which is preliminary data.</text>
</comment>
<evidence type="ECO:0000256" key="1">
    <source>
        <dbReference type="ARBA" id="ARBA00023002"/>
    </source>
</evidence>
<dbReference type="GO" id="GO:0016491">
    <property type="term" value="F:oxidoreductase activity"/>
    <property type="evidence" value="ECO:0007669"/>
    <property type="project" value="UniProtKB-KW"/>
</dbReference>
<evidence type="ECO:0000313" key="2">
    <source>
        <dbReference type="EMBL" id="MBB1151757.1"/>
    </source>
</evidence>
<dbReference type="RefSeq" id="WP_182888998.1">
    <property type="nucleotide sequence ID" value="NZ_JACGZW010000001.1"/>
</dbReference>
<keyword evidence="3" id="KW-1185">Reference proteome</keyword>
<dbReference type="SUPFAM" id="SSF48613">
    <property type="entry name" value="Heme oxygenase-like"/>
    <property type="match status" value="1"/>
</dbReference>
<reference evidence="2 3" key="1">
    <citation type="submission" date="2020-08" db="EMBL/GenBank/DDBJ databases">
        <title>Amycolatopsis sp. nov. DR6-1 isolated from Dendrobium heterocarpum.</title>
        <authorList>
            <person name="Tedsree N."/>
            <person name="Kuncharoen N."/>
            <person name="Likhitwitayawuid K."/>
            <person name="Tanasupawat S."/>
        </authorList>
    </citation>
    <scope>NUCLEOTIDE SEQUENCE [LARGE SCALE GENOMIC DNA]</scope>
    <source>
        <strain evidence="2 3">DR6-1</strain>
    </source>
</reference>
<organism evidence="2 3">
    <name type="scientific">Amycolatopsis dendrobii</name>
    <dbReference type="NCBI Taxonomy" id="2760662"/>
    <lineage>
        <taxon>Bacteria</taxon>
        <taxon>Bacillati</taxon>
        <taxon>Actinomycetota</taxon>
        <taxon>Actinomycetes</taxon>
        <taxon>Pseudonocardiales</taxon>
        <taxon>Pseudonocardiaceae</taxon>
        <taxon>Amycolatopsis</taxon>
    </lineage>
</organism>
<dbReference type="AlphaFoldDB" id="A0A7W3VS98"/>
<dbReference type="EMBL" id="JACGZW010000001">
    <property type="protein sequence ID" value="MBB1151757.1"/>
    <property type="molecule type" value="Genomic_DNA"/>
</dbReference>
<dbReference type="SMART" id="SM01236">
    <property type="entry name" value="Haem_oxygenase_2"/>
    <property type="match status" value="1"/>
</dbReference>
<dbReference type="PANTHER" id="PTHR40279">
    <property type="entry name" value="PQQC-LIKE PROTEIN"/>
    <property type="match status" value="1"/>
</dbReference>
<protein>
    <submittedName>
        <fullName evidence="2">Iron-containing redox enzyme family protein</fullName>
    </submittedName>
</protein>
<name>A0A7W3VS98_9PSEU</name>
<gene>
    <name evidence="2" type="ORF">H4281_01290</name>
</gene>
<dbReference type="Gene3D" id="1.20.910.10">
    <property type="entry name" value="Heme oxygenase-like"/>
    <property type="match status" value="1"/>
</dbReference>
<proteinExistence type="predicted"/>
<dbReference type="PANTHER" id="PTHR40279:SF3">
    <property type="entry name" value="4-AMINOBENZOATE SYNTHASE"/>
    <property type="match status" value="1"/>
</dbReference>
<keyword evidence="1" id="KW-0560">Oxidoreductase</keyword>
<accession>A0A7W3VS98</accession>
<dbReference type="InterPro" id="IPR039068">
    <property type="entry name" value="PqqC-like"/>
</dbReference>
<sequence length="224" mass="24410">MTTTMPLAEQLAESAAHAEFAGHPFFRNVKAEDWDRDKVAVLLGQWWHPLHYFPTFLARCVAVLPDIASKSAITLILNQEAGGGKEAMAHEVIYADSMERAGFARAAVTGTEPFAETAELVAGYERGSAGWKSALGYIYATETTDLLMVSSIGQAVAAVTGGADNEWVRIHVQQEPDHVEEAEHALLTGFAPDVEAEVLAGADEMWRLWTRFFDRLVAETGMAS</sequence>
<evidence type="ECO:0000313" key="3">
    <source>
        <dbReference type="Proteomes" id="UP000526734"/>
    </source>
</evidence>